<accession>A0AAN7BGG1</accession>
<sequence length="257" mass="26804">MHPKLSSAVAFLLLSSQTLAFDIRPRQEATVTTVTIITAPVNATSSLLSACSSKYSSLVSASPTVPPAVSNYLITSLASAQATVDPVTFYENANFTQLCESQSQDVLTQTFSDSALATAWTSYWFEAYSFEQNPSVRSAASDIISSCSGVRRYSILAKRMIATDASECATALDEQWRNMLRITATTTSAQETGTSTSSSAEVEETGNGDNNDGGEAEVSTTSSTAGAWRARETGYVNAIAALGAAAAVGVVGGVVGL</sequence>
<feature type="chain" id="PRO_5043022775" description="Infection structure specific protein" evidence="2">
    <location>
        <begin position="21"/>
        <end position="257"/>
    </location>
</feature>
<protein>
    <recommendedName>
        <fullName evidence="5">Infection structure specific protein</fullName>
    </recommendedName>
</protein>
<evidence type="ECO:0000313" key="3">
    <source>
        <dbReference type="EMBL" id="KAK4221125.1"/>
    </source>
</evidence>
<feature type="region of interest" description="Disordered" evidence="1">
    <location>
        <begin position="185"/>
        <end position="225"/>
    </location>
</feature>
<feature type="signal peptide" evidence="2">
    <location>
        <begin position="1"/>
        <end position="20"/>
    </location>
</feature>
<keyword evidence="2" id="KW-0732">Signal</keyword>
<reference evidence="3" key="2">
    <citation type="submission" date="2023-05" db="EMBL/GenBank/DDBJ databases">
        <authorList>
            <consortium name="Lawrence Berkeley National Laboratory"/>
            <person name="Steindorff A."/>
            <person name="Hensen N."/>
            <person name="Bonometti L."/>
            <person name="Westerberg I."/>
            <person name="Brannstrom I.O."/>
            <person name="Guillou S."/>
            <person name="Cros-Aarteil S."/>
            <person name="Calhoun S."/>
            <person name="Haridas S."/>
            <person name="Kuo A."/>
            <person name="Mondo S."/>
            <person name="Pangilinan J."/>
            <person name="Riley R."/>
            <person name="Labutti K."/>
            <person name="Andreopoulos B."/>
            <person name="Lipzen A."/>
            <person name="Chen C."/>
            <person name="Yanf M."/>
            <person name="Daum C."/>
            <person name="Ng V."/>
            <person name="Clum A."/>
            <person name="Ohm R."/>
            <person name="Martin F."/>
            <person name="Silar P."/>
            <person name="Natvig D."/>
            <person name="Lalanne C."/>
            <person name="Gautier V."/>
            <person name="Ament-Velasquez S.L."/>
            <person name="Kruys A."/>
            <person name="Hutchinson M.I."/>
            <person name="Powell A.J."/>
            <person name="Barry K."/>
            <person name="Miller A.N."/>
            <person name="Grigoriev I.V."/>
            <person name="Debuchy R."/>
            <person name="Gladieux P."/>
            <person name="Thoren M.H."/>
            <person name="Johannesson H."/>
        </authorList>
    </citation>
    <scope>NUCLEOTIDE SEQUENCE</scope>
    <source>
        <strain evidence="3">CBS 990.96</strain>
    </source>
</reference>
<evidence type="ECO:0008006" key="5">
    <source>
        <dbReference type="Google" id="ProtNLM"/>
    </source>
</evidence>
<dbReference type="AlphaFoldDB" id="A0AAN7BGG1"/>
<dbReference type="EMBL" id="MU865583">
    <property type="protein sequence ID" value="KAK4221125.1"/>
    <property type="molecule type" value="Genomic_DNA"/>
</dbReference>
<keyword evidence="4" id="KW-1185">Reference proteome</keyword>
<comment type="caution">
    <text evidence="3">The sequence shown here is derived from an EMBL/GenBank/DDBJ whole genome shotgun (WGS) entry which is preliminary data.</text>
</comment>
<evidence type="ECO:0000256" key="1">
    <source>
        <dbReference type="SAM" id="MobiDB-lite"/>
    </source>
</evidence>
<organism evidence="3 4">
    <name type="scientific">Podospora fimiseda</name>
    <dbReference type="NCBI Taxonomy" id="252190"/>
    <lineage>
        <taxon>Eukaryota</taxon>
        <taxon>Fungi</taxon>
        <taxon>Dikarya</taxon>
        <taxon>Ascomycota</taxon>
        <taxon>Pezizomycotina</taxon>
        <taxon>Sordariomycetes</taxon>
        <taxon>Sordariomycetidae</taxon>
        <taxon>Sordariales</taxon>
        <taxon>Podosporaceae</taxon>
        <taxon>Podospora</taxon>
    </lineage>
</organism>
<feature type="compositionally biased region" description="Low complexity" evidence="1">
    <location>
        <begin position="185"/>
        <end position="200"/>
    </location>
</feature>
<reference evidence="3" key="1">
    <citation type="journal article" date="2023" name="Mol. Phylogenet. Evol.">
        <title>Genome-scale phylogeny and comparative genomics of the fungal order Sordariales.</title>
        <authorList>
            <person name="Hensen N."/>
            <person name="Bonometti L."/>
            <person name="Westerberg I."/>
            <person name="Brannstrom I.O."/>
            <person name="Guillou S."/>
            <person name="Cros-Aarteil S."/>
            <person name="Calhoun S."/>
            <person name="Haridas S."/>
            <person name="Kuo A."/>
            <person name="Mondo S."/>
            <person name="Pangilinan J."/>
            <person name="Riley R."/>
            <person name="LaButti K."/>
            <person name="Andreopoulos B."/>
            <person name="Lipzen A."/>
            <person name="Chen C."/>
            <person name="Yan M."/>
            <person name="Daum C."/>
            <person name="Ng V."/>
            <person name="Clum A."/>
            <person name="Steindorff A."/>
            <person name="Ohm R.A."/>
            <person name="Martin F."/>
            <person name="Silar P."/>
            <person name="Natvig D.O."/>
            <person name="Lalanne C."/>
            <person name="Gautier V."/>
            <person name="Ament-Velasquez S.L."/>
            <person name="Kruys A."/>
            <person name="Hutchinson M.I."/>
            <person name="Powell A.J."/>
            <person name="Barry K."/>
            <person name="Miller A.N."/>
            <person name="Grigoriev I.V."/>
            <person name="Debuchy R."/>
            <person name="Gladieux P."/>
            <person name="Hiltunen Thoren M."/>
            <person name="Johannesson H."/>
        </authorList>
    </citation>
    <scope>NUCLEOTIDE SEQUENCE</scope>
    <source>
        <strain evidence="3">CBS 990.96</strain>
    </source>
</reference>
<name>A0AAN7BGG1_9PEZI</name>
<proteinExistence type="predicted"/>
<evidence type="ECO:0000256" key="2">
    <source>
        <dbReference type="SAM" id="SignalP"/>
    </source>
</evidence>
<gene>
    <name evidence="3" type="ORF">QBC38DRAFT_492695</name>
</gene>
<dbReference type="Proteomes" id="UP001301958">
    <property type="component" value="Unassembled WGS sequence"/>
</dbReference>
<evidence type="ECO:0000313" key="4">
    <source>
        <dbReference type="Proteomes" id="UP001301958"/>
    </source>
</evidence>